<organism evidence="2 3">
    <name type="scientific">Arachidicoccus soli</name>
    <dbReference type="NCBI Taxonomy" id="2341117"/>
    <lineage>
        <taxon>Bacteria</taxon>
        <taxon>Pseudomonadati</taxon>
        <taxon>Bacteroidota</taxon>
        <taxon>Chitinophagia</taxon>
        <taxon>Chitinophagales</taxon>
        <taxon>Chitinophagaceae</taxon>
        <taxon>Arachidicoccus</taxon>
    </lineage>
</organism>
<name>A0A386HND4_9BACT</name>
<dbReference type="InterPro" id="IPR000182">
    <property type="entry name" value="GNAT_dom"/>
</dbReference>
<proteinExistence type="predicted"/>
<dbReference type="AlphaFoldDB" id="A0A386HND4"/>
<dbReference type="InterPro" id="IPR016181">
    <property type="entry name" value="Acyl_CoA_acyltransferase"/>
</dbReference>
<dbReference type="SUPFAM" id="SSF55729">
    <property type="entry name" value="Acyl-CoA N-acyltransferases (Nat)"/>
    <property type="match status" value="1"/>
</dbReference>
<protein>
    <submittedName>
        <fullName evidence="2">GNAT family N-acetyltransferase</fullName>
    </submittedName>
</protein>
<dbReference type="Proteomes" id="UP000266118">
    <property type="component" value="Chromosome"/>
</dbReference>
<evidence type="ECO:0000313" key="3">
    <source>
        <dbReference type="Proteomes" id="UP000266118"/>
    </source>
</evidence>
<evidence type="ECO:0000259" key="1">
    <source>
        <dbReference type="PROSITE" id="PS51186"/>
    </source>
</evidence>
<dbReference type="GO" id="GO:0016747">
    <property type="term" value="F:acyltransferase activity, transferring groups other than amino-acyl groups"/>
    <property type="evidence" value="ECO:0007669"/>
    <property type="project" value="InterPro"/>
</dbReference>
<dbReference type="KEGG" id="ark:D6B99_06350"/>
<reference evidence="2 3" key="1">
    <citation type="submission" date="2018-09" db="EMBL/GenBank/DDBJ databases">
        <title>Arachidicoccus sp. nov., a bacterium isolated from soil.</title>
        <authorList>
            <person name="Weon H.-Y."/>
            <person name="Kwon S.-W."/>
            <person name="Lee S.A."/>
        </authorList>
    </citation>
    <scope>NUCLEOTIDE SEQUENCE [LARGE SCALE GENOMIC DNA]</scope>
    <source>
        <strain evidence="2 3">KIS59-12</strain>
    </source>
</reference>
<keyword evidence="2" id="KW-0808">Transferase</keyword>
<dbReference type="PROSITE" id="PS51186">
    <property type="entry name" value="GNAT"/>
    <property type="match status" value="1"/>
</dbReference>
<accession>A0A386HND4</accession>
<evidence type="ECO:0000313" key="2">
    <source>
        <dbReference type="EMBL" id="AYD47263.1"/>
    </source>
</evidence>
<dbReference type="EMBL" id="CP032489">
    <property type="protein sequence ID" value="AYD47263.1"/>
    <property type="molecule type" value="Genomic_DNA"/>
</dbReference>
<dbReference type="Gene3D" id="3.40.630.30">
    <property type="match status" value="1"/>
</dbReference>
<sequence length="157" mass="18131">MGEPVKIAAAEKKDLKEILSLQKDCYLSEAAIYDDYSILPLKQTIESIVEEYEGGTIFLKGLIDEKIVASVRATIKDETVLIGRLIVDRNFQNRKIEQTMMTTIENQLNNCLRYELFTGHLSEKNISLYKKLGYQEFQRKKISANLVLVFMQKNKVY</sequence>
<dbReference type="RefSeq" id="WP_119986194.1">
    <property type="nucleotide sequence ID" value="NZ_CP032489.1"/>
</dbReference>
<gene>
    <name evidence="2" type="ORF">D6B99_06350</name>
</gene>
<keyword evidence="3" id="KW-1185">Reference proteome</keyword>
<feature type="domain" description="N-acetyltransferase" evidence="1">
    <location>
        <begin position="5"/>
        <end position="156"/>
    </location>
</feature>
<dbReference type="Pfam" id="PF00583">
    <property type="entry name" value="Acetyltransf_1"/>
    <property type="match status" value="1"/>
</dbReference>
<dbReference type="OrthoDB" id="9813917at2"/>